<keyword evidence="19" id="KW-1185">Reference proteome</keyword>
<dbReference type="InterPro" id="IPR050542">
    <property type="entry name" value="Glycosyl_Hydrlase18_Chitinase"/>
</dbReference>
<reference evidence="18 19" key="1">
    <citation type="submission" date="2024-01" db="EMBL/GenBank/DDBJ databases">
        <authorList>
            <person name="Allen C."/>
            <person name="Tagirdzhanova G."/>
        </authorList>
    </citation>
    <scope>NUCLEOTIDE SEQUENCE [LARGE SCALE GENOMIC DNA]</scope>
</reference>
<feature type="compositionally biased region" description="Low complexity" evidence="14">
    <location>
        <begin position="410"/>
        <end position="426"/>
    </location>
</feature>
<protein>
    <recommendedName>
        <fullName evidence="3">chitinase</fullName>
        <ecNumber evidence="3">3.2.1.14</ecNumber>
    </recommendedName>
</protein>
<dbReference type="InterPro" id="IPR035971">
    <property type="entry name" value="CBD_sf"/>
</dbReference>
<dbReference type="PROSITE" id="PS51910">
    <property type="entry name" value="GH18_2"/>
    <property type="match status" value="1"/>
</dbReference>
<evidence type="ECO:0000256" key="8">
    <source>
        <dbReference type="ARBA" id="ARBA00023024"/>
    </source>
</evidence>
<dbReference type="PROSITE" id="PS51164">
    <property type="entry name" value="CBM1_2"/>
    <property type="match status" value="1"/>
</dbReference>
<name>A0ABP0CXD9_9PEZI</name>
<evidence type="ECO:0000256" key="12">
    <source>
        <dbReference type="ARBA" id="ARBA00025727"/>
    </source>
</evidence>
<evidence type="ECO:0000256" key="11">
    <source>
        <dbReference type="ARBA" id="ARBA00023326"/>
    </source>
</evidence>
<keyword evidence="10 13" id="KW-0326">Glycosidase</keyword>
<dbReference type="EMBL" id="CAWUHC010000159">
    <property type="protein sequence ID" value="CAK7236463.1"/>
    <property type="molecule type" value="Genomic_DNA"/>
</dbReference>
<dbReference type="Proteomes" id="UP001642406">
    <property type="component" value="Unassembled WGS sequence"/>
</dbReference>
<dbReference type="SUPFAM" id="SSF57180">
    <property type="entry name" value="Cellulose-binding domain"/>
    <property type="match status" value="1"/>
</dbReference>
<comment type="similarity">
    <text evidence="12">Belongs to the glycosyl hydrolase 18 family. Chitinase class III subfamily.</text>
</comment>
<evidence type="ECO:0000256" key="3">
    <source>
        <dbReference type="ARBA" id="ARBA00012729"/>
    </source>
</evidence>
<dbReference type="PANTHER" id="PTHR45708:SF49">
    <property type="entry name" value="ENDOCHITINASE"/>
    <property type="match status" value="1"/>
</dbReference>
<keyword evidence="8" id="KW-0146">Chitin degradation</keyword>
<feature type="chain" id="PRO_5047477808" description="chitinase" evidence="15">
    <location>
        <begin position="24"/>
        <end position="514"/>
    </location>
</feature>
<gene>
    <name evidence="18" type="primary">CHT2_4</name>
    <name evidence="18" type="ORF">SBRCBS47491_009645</name>
</gene>
<keyword evidence="9" id="KW-0119">Carbohydrate metabolism</keyword>
<dbReference type="Pfam" id="PF00704">
    <property type="entry name" value="Glyco_hydro_18"/>
    <property type="match status" value="1"/>
</dbReference>
<dbReference type="PANTHER" id="PTHR45708">
    <property type="entry name" value="ENDOCHITINASE"/>
    <property type="match status" value="1"/>
</dbReference>
<accession>A0ABP0CXD9</accession>
<dbReference type="InterPro" id="IPR000254">
    <property type="entry name" value="CBD"/>
</dbReference>
<evidence type="ECO:0000259" key="17">
    <source>
        <dbReference type="PROSITE" id="PS51910"/>
    </source>
</evidence>
<evidence type="ECO:0000259" key="16">
    <source>
        <dbReference type="PROSITE" id="PS51164"/>
    </source>
</evidence>
<keyword evidence="6 15" id="KW-0732">Signal</keyword>
<evidence type="ECO:0000256" key="2">
    <source>
        <dbReference type="ARBA" id="ARBA00004613"/>
    </source>
</evidence>
<dbReference type="SUPFAM" id="SSF51445">
    <property type="entry name" value="(Trans)glycosidases"/>
    <property type="match status" value="1"/>
</dbReference>
<dbReference type="SMART" id="SM00236">
    <property type="entry name" value="fCBD"/>
    <property type="match status" value="1"/>
</dbReference>
<feature type="domain" description="CBM1" evidence="16">
    <location>
        <begin position="478"/>
        <end position="514"/>
    </location>
</feature>
<feature type="domain" description="GH18" evidence="17">
    <location>
        <begin position="31"/>
        <end position="337"/>
    </location>
</feature>
<dbReference type="Gene3D" id="3.20.20.80">
    <property type="entry name" value="Glycosidases"/>
    <property type="match status" value="1"/>
</dbReference>
<evidence type="ECO:0000313" key="18">
    <source>
        <dbReference type="EMBL" id="CAK7236463.1"/>
    </source>
</evidence>
<keyword evidence="4" id="KW-0964">Secreted</keyword>
<sequence>MRFYKSTAAVAVSFYCLVTSVAGSFSSTSAGNIAIYWGQNSYGAATGASNAQQRLSYYCSNTQFDIIPLAFLDIISNPDVNFANAGDNCTAFSGSTLLDCPQLEEDIQTCQSKYGKTIMLSIGGATYTEGGFSSSESASTAADKIWAMFGPVQSGTTVDRPFGNAVVDGFDFDFESSTSNMAPFASALRSKMDAATAAGDKPYYLSAAPQCPYPDVADNDMLAGAVSFDFVMVQFYNNYCGLPSFVSGSSTQNNFNFETWDNWAKTVSKNPNVRVLLGIPGSPTAAGSGYTTGSSLASIITYVKQFSSFGGIMIWDMSQVYANTGFLDQIVQGLGSGSSLPTTTAATTAASTATIPTTTPNPTLSSGPYINSSEALSTQTSFSSTTTITISTVTTMSTKTTTPGQVPGNTKPTTFSTVTRSTTGGSQSATTAAGSCGAGSATTHTVTSFVTVTAATQQAANSQTTPATKPSTTSVAATTVQQWDQCGGIGYTGSTQCAAPYKCVQNSVWWAQCQ</sequence>
<organism evidence="18 19">
    <name type="scientific">Sporothrix bragantina</name>
    <dbReference type="NCBI Taxonomy" id="671064"/>
    <lineage>
        <taxon>Eukaryota</taxon>
        <taxon>Fungi</taxon>
        <taxon>Dikarya</taxon>
        <taxon>Ascomycota</taxon>
        <taxon>Pezizomycotina</taxon>
        <taxon>Sordariomycetes</taxon>
        <taxon>Sordariomycetidae</taxon>
        <taxon>Ophiostomatales</taxon>
        <taxon>Ophiostomataceae</taxon>
        <taxon>Sporothrix</taxon>
    </lineage>
</organism>
<evidence type="ECO:0000256" key="15">
    <source>
        <dbReference type="SAM" id="SignalP"/>
    </source>
</evidence>
<dbReference type="Pfam" id="PF00734">
    <property type="entry name" value="CBM_1"/>
    <property type="match status" value="1"/>
</dbReference>
<dbReference type="GO" id="GO:0008843">
    <property type="term" value="F:endochitinase activity"/>
    <property type="evidence" value="ECO:0007669"/>
    <property type="project" value="UniProtKB-EC"/>
</dbReference>
<comment type="subcellular location">
    <subcellularLocation>
        <location evidence="2">Secreted</location>
    </subcellularLocation>
</comment>
<dbReference type="EC" id="3.2.1.14" evidence="3"/>
<evidence type="ECO:0000256" key="9">
    <source>
        <dbReference type="ARBA" id="ARBA00023277"/>
    </source>
</evidence>
<evidence type="ECO:0000256" key="7">
    <source>
        <dbReference type="ARBA" id="ARBA00022801"/>
    </source>
</evidence>
<keyword evidence="11" id="KW-0624">Polysaccharide degradation</keyword>
<evidence type="ECO:0000256" key="10">
    <source>
        <dbReference type="ARBA" id="ARBA00023295"/>
    </source>
</evidence>
<evidence type="ECO:0000256" key="4">
    <source>
        <dbReference type="ARBA" id="ARBA00022525"/>
    </source>
</evidence>
<evidence type="ECO:0000256" key="13">
    <source>
        <dbReference type="RuleBase" id="RU000489"/>
    </source>
</evidence>
<dbReference type="CDD" id="cd02877">
    <property type="entry name" value="GH18_hevamine_XipI_class_III"/>
    <property type="match status" value="1"/>
</dbReference>
<comment type="catalytic activity">
    <reaction evidence="1">
        <text>Random endo-hydrolysis of N-acetyl-beta-D-glucosaminide (1-&gt;4)-beta-linkages in chitin and chitodextrins.</text>
        <dbReference type="EC" id="3.2.1.14"/>
    </reaction>
</comment>
<feature type="region of interest" description="Disordered" evidence="14">
    <location>
        <begin position="398"/>
        <end position="426"/>
    </location>
</feature>
<dbReference type="InterPro" id="IPR001579">
    <property type="entry name" value="Glyco_hydro_18_chit_AS"/>
</dbReference>
<evidence type="ECO:0000256" key="6">
    <source>
        <dbReference type="ARBA" id="ARBA00022729"/>
    </source>
</evidence>
<dbReference type="PROSITE" id="PS00562">
    <property type="entry name" value="CBM1_1"/>
    <property type="match status" value="1"/>
</dbReference>
<dbReference type="InterPro" id="IPR017853">
    <property type="entry name" value="GH"/>
</dbReference>
<evidence type="ECO:0000256" key="14">
    <source>
        <dbReference type="SAM" id="MobiDB-lite"/>
    </source>
</evidence>
<evidence type="ECO:0000313" key="19">
    <source>
        <dbReference type="Proteomes" id="UP001642406"/>
    </source>
</evidence>
<proteinExistence type="inferred from homology"/>
<dbReference type="InterPro" id="IPR045321">
    <property type="entry name" value="Cts1-like"/>
</dbReference>
<evidence type="ECO:0000256" key="1">
    <source>
        <dbReference type="ARBA" id="ARBA00000822"/>
    </source>
</evidence>
<evidence type="ECO:0000256" key="5">
    <source>
        <dbReference type="ARBA" id="ARBA00022669"/>
    </source>
</evidence>
<feature type="signal peptide" evidence="15">
    <location>
        <begin position="1"/>
        <end position="23"/>
    </location>
</feature>
<keyword evidence="7 13" id="KW-0378">Hydrolase</keyword>
<dbReference type="InterPro" id="IPR001223">
    <property type="entry name" value="Glyco_hydro18_cat"/>
</dbReference>
<comment type="caution">
    <text evidence="18">The sequence shown here is derived from an EMBL/GenBank/DDBJ whole genome shotgun (WGS) entry which is preliminary data.</text>
</comment>
<dbReference type="PROSITE" id="PS01095">
    <property type="entry name" value="GH18_1"/>
    <property type="match status" value="1"/>
</dbReference>
<keyword evidence="5" id="KW-0147">Chitin-binding</keyword>